<organism evidence="1">
    <name type="scientific">Siphoviridae sp. ctksc2</name>
    <dbReference type="NCBI Taxonomy" id="2825645"/>
    <lineage>
        <taxon>Viruses</taxon>
        <taxon>Duplodnaviria</taxon>
        <taxon>Heunggongvirae</taxon>
        <taxon>Uroviricota</taxon>
        <taxon>Caudoviricetes</taxon>
    </lineage>
</organism>
<proteinExistence type="predicted"/>
<sequence length="477" mass="51306">MGYTKMRTNLCENGSFTKDLHWWWGWKSELSVENGRLKIKALDAKGYDKMAASEKINLGGPAASEQKWVSVAADFDTSPMGANLQDVAMLAIRFYTAGGRTVRYANMLGKVTPVGRAGLILSIPGDATAFDIYVGVKSHGNPVGTIYADNVLCSMGATREDVSDLSYFDGDTPSYEEGHSGVGWRYEWTGEKYKSQSRGIYGVLPGKDIAIEDISAQEGHPAVSLAVHGDGSGYSVTRTVRGFTTLIRGGANVRISNLDYVEDHEIPIGVEVTYTLTNEIAEQSFSSTIRLDSPSAWLSDPLDWTSAIELDMGDQGREDIPLLTAGSLSGHKWGVGGKTVLPLGARLPVQLGAARSAPESLKAIITTWSQAQADRVAALVEQAGVLLLRVPHDPQRGTLWGGYLPADVGVEWVAEGITRWDLSGGVVAPPSLPVLVVRATYDRTKELAAGATYNAVKSRLGTKTYADIKRRPLQIGG</sequence>
<dbReference type="EMBL" id="BK016127">
    <property type="protein sequence ID" value="DAF97173.1"/>
    <property type="molecule type" value="Genomic_DNA"/>
</dbReference>
<reference evidence="1" key="1">
    <citation type="journal article" date="2021" name="Proc. Natl. Acad. Sci. U.S.A.">
        <title>A Catalog of Tens of Thousands of Viruses from Human Metagenomes Reveals Hidden Associations with Chronic Diseases.</title>
        <authorList>
            <person name="Tisza M.J."/>
            <person name="Buck C.B."/>
        </authorList>
    </citation>
    <scope>NUCLEOTIDE SEQUENCE</scope>
    <source>
        <strain evidence="1">Ctksc2</strain>
    </source>
</reference>
<evidence type="ECO:0000313" key="1">
    <source>
        <dbReference type="EMBL" id="DAF97173.1"/>
    </source>
</evidence>
<evidence type="ECO:0008006" key="2">
    <source>
        <dbReference type="Google" id="ProtNLM"/>
    </source>
</evidence>
<accession>A0A8S5URR9</accession>
<protein>
    <recommendedName>
        <fullName evidence="2">Minor tail protein</fullName>
    </recommendedName>
</protein>
<name>A0A8S5URR9_9CAUD</name>